<feature type="transmembrane region" description="Helical" evidence="1">
    <location>
        <begin position="33"/>
        <end position="52"/>
    </location>
</feature>
<organism evidence="2">
    <name type="scientific">Anopheles braziliensis</name>
    <dbReference type="NCBI Taxonomy" id="58242"/>
    <lineage>
        <taxon>Eukaryota</taxon>
        <taxon>Metazoa</taxon>
        <taxon>Ecdysozoa</taxon>
        <taxon>Arthropoda</taxon>
        <taxon>Hexapoda</taxon>
        <taxon>Insecta</taxon>
        <taxon>Pterygota</taxon>
        <taxon>Neoptera</taxon>
        <taxon>Endopterygota</taxon>
        <taxon>Diptera</taxon>
        <taxon>Nematocera</taxon>
        <taxon>Culicoidea</taxon>
        <taxon>Culicidae</taxon>
        <taxon>Anophelinae</taxon>
        <taxon>Anopheles</taxon>
    </lineage>
</organism>
<reference evidence="2" key="1">
    <citation type="submission" date="2018-01" db="EMBL/GenBank/DDBJ databases">
        <title>An insight into the sialome of Amazonian anophelines.</title>
        <authorList>
            <person name="Ribeiro J.M."/>
            <person name="Scarpassa V."/>
            <person name="Calvo E."/>
        </authorList>
    </citation>
    <scope>NUCLEOTIDE SEQUENCE</scope>
    <source>
        <tissue evidence="2">Salivary glands</tissue>
    </source>
</reference>
<accession>A0A2M3ZX34</accession>
<dbReference type="AlphaFoldDB" id="A0A2M3ZX34"/>
<keyword evidence="1" id="KW-0472">Membrane</keyword>
<proteinExistence type="predicted"/>
<dbReference type="EMBL" id="GGFM01012363">
    <property type="protein sequence ID" value="MBW33114.1"/>
    <property type="molecule type" value="Transcribed_RNA"/>
</dbReference>
<sequence length="85" mass="9584">MVAMTKSLLRLRRVQWRRTLVVVALPRALEPTSATVVVELVVVVMLITLLSCHRIKVARHRSCQRNQRSLARIGSVGSAERAIRV</sequence>
<name>A0A2M3ZX34_9DIPT</name>
<keyword evidence="1" id="KW-1133">Transmembrane helix</keyword>
<keyword evidence="1" id="KW-0812">Transmembrane</keyword>
<protein>
    <submittedName>
        <fullName evidence="2">Putative secreted peptide</fullName>
    </submittedName>
</protein>
<evidence type="ECO:0000256" key="1">
    <source>
        <dbReference type="SAM" id="Phobius"/>
    </source>
</evidence>
<evidence type="ECO:0000313" key="2">
    <source>
        <dbReference type="EMBL" id="MBW33114.1"/>
    </source>
</evidence>